<protein>
    <submittedName>
        <fullName evidence="1">Uncharacterized protein</fullName>
    </submittedName>
</protein>
<dbReference type="AlphaFoldDB" id="A0A084QGF6"/>
<dbReference type="STRING" id="1283841.A0A084QGF6"/>
<organism evidence="1 2">
    <name type="scientific">Stachybotrys chlorohalonatus (strain IBT 40285)</name>
    <dbReference type="NCBI Taxonomy" id="1283841"/>
    <lineage>
        <taxon>Eukaryota</taxon>
        <taxon>Fungi</taxon>
        <taxon>Dikarya</taxon>
        <taxon>Ascomycota</taxon>
        <taxon>Pezizomycotina</taxon>
        <taxon>Sordariomycetes</taxon>
        <taxon>Hypocreomycetidae</taxon>
        <taxon>Hypocreales</taxon>
        <taxon>Stachybotryaceae</taxon>
        <taxon>Stachybotrys</taxon>
    </lineage>
</organism>
<accession>A0A084QGF6</accession>
<dbReference type="InterPro" id="IPR025213">
    <property type="entry name" value="Sim4_Fta2"/>
</dbReference>
<name>A0A084QGF6_STAC4</name>
<dbReference type="OrthoDB" id="3432781at2759"/>
<dbReference type="Pfam" id="PF13095">
    <property type="entry name" value="FTA2"/>
    <property type="match status" value="1"/>
</dbReference>
<proteinExistence type="predicted"/>
<dbReference type="InParanoid" id="A0A084QGF6"/>
<dbReference type="HOGENOM" id="CLU_2039594_0_0_1"/>
<dbReference type="EMBL" id="KL660761">
    <property type="protein sequence ID" value="KFA63041.1"/>
    <property type="molecule type" value="Genomic_DNA"/>
</dbReference>
<evidence type="ECO:0000313" key="2">
    <source>
        <dbReference type="Proteomes" id="UP000028524"/>
    </source>
</evidence>
<evidence type="ECO:0000313" key="1">
    <source>
        <dbReference type="EMBL" id="KFA63041.1"/>
    </source>
</evidence>
<sequence length="121" mass="14335">MYVHYPEPGADLVPLPEFEGSKLEPFIFQRKWMVEILEGLGSGMHSWVFKVRIDGQIYAPKLFCFTDEVYLPSYPLHHWKKDYSKVVKTDKIKNDAWSGFRLRWRLKDGMLYAECFGPEKE</sequence>
<gene>
    <name evidence="1" type="ORF">S40285_10409</name>
</gene>
<reference evidence="1 2" key="1">
    <citation type="journal article" date="2014" name="BMC Genomics">
        <title>Comparative genome sequencing reveals chemotype-specific gene clusters in the toxigenic black mold Stachybotrys.</title>
        <authorList>
            <person name="Semeiks J."/>
            <person name="Borek D."/>
            <person name="Otwinowski Z."/>
            <person name="Grishin N.V."/>
        </authorList>
    </citation>
    <scope>NUCLEOTIDE SEQUENCE [LARGE SCALE GENOMIC DNA]</scope>
    <source>
        <strain evidence="1 2">IBT 40285</strain>
    </source>
</reference>
<dbReference type="Proteomes" id="UP000028524">
    <property type="component" value="Unassembled WGS sequence"/>
</dbReference>
<keyword evidence="2" id="KW-1185">Reference proteome</keyword>